<comment type="caution">
    <text evidence="21">The sequence shown here is derived from an EMBL/GenBank/DDBJ whole genome shotgun (WGS) entry which is preliminary data.</text>
</comment>
<dbReference type="InterPro" id="IPR036690">
    <property type="entry name" value="Fdx_antiC-bd_sf"/>
</dbReference>
<keyword evidence="14" id="KW-0694">RNA-binding</keyword>
<dbReference type="Gene3D" id="3.50.40.10">
    <property type="entry name" value="Phenylalanyl-trna Synthetase, Chain B, domain 3"/>
    <property type="match status" value="1"/>
</dbReference>
<evidence type="ECO:0000256" key="17">
    <source>
        <dbReference type="ARBA" id="ARBA00033189"/>
    </source>
</evidence>
<dbReference type="InterPro" id="IPR020825">
    <property type="entry name" value="Phe-tRNA_synthase-like_B3/B4"/>
</dbReference>
<dbReference type="PANTHER" id="PTHR10947">
    <property type="entry name" value="PHENYLALANYL-TRNA SYNTHETASE BETA CHAIN AND LEUCINE-RICH REPEAT-CONTAINING PROTEIN 47"/>
    <property type="match status" value="1"/>
</dbReference>
<comment type="catalytic activity">
    <reaction evidence="18">
        <text>tRNA(Phe) + L-phenylalanine + ATP = L-phenylalanyl-tRNA(Phe) + AMP + diphosphate + H(+)</text>
        <dbReference type="Rhea" id="RHEA:19413"/>
        <dbReference type="Rhea" id="RHEA-COMP:9668"/>
        <dbReference type="Rhea" id="RHEA-COMP:9699"/>
        <dbReference type="ChEBI" id="CHEBI:15378"/>
        <dbReference type="ChEBI" id="CHEBI:30616"/>
        <dbReference type="ChEBI" id="CHEBI:33019"/>
        <dbReference type="ChEBI" id="CHEBI:58095"/>
        <dbReference type="ChEBI" id="CHEBI:78442"/>
        <dbReference type="ChEBI" id="CHEBI:78531"/>
        <dbReference type="ChEBI" id="CHEBI:456215"/>
        <dbReference type="EC" id="6.1.1.20"/>
    </reaction>
</comment>
<evidence type="ECO:0000256" key="11">
    <source>
        <dbReference type="ARBA" id="ARBA00022741"/>
    </source>
</evidence>
<dbReference type="EMBL" id="WJJP01000643">
    <property type="protein sequence ID" value="MBD3326827.1"/>
    <property type="molecule type" value="Genomic_DNA"/>
</dbReference>
<evidence type="ECO:0000256" key="4">
    <source>
        <dbReference type="ARBA" id="ARBA00011209"/>
    </source>
</evidence>
<dbReference type="GO" id="GO:0005524">
    <property type="term" value="F:ATP binding"/>
    <property type="evidence" value="ECO:0007669"/>
    <property type="project" value="UniProtKB-KW"/>
</dbReference>
<evidence type="ECO:0000256" key="12">
    <source>
        <dbReference type="ARBA" id="ARBA00022840"/>
    </source>
</evidence>
<feature type="domain" description="FDX-ACB" evidence="19">
    <location>
        <begin position="474"/>
        <end position="568"/>
    </location>
</feature>
<dbReference type="SMART" id="SM00874">
    <property type="entry name" value="B5"/>
    <property type="match status" value="1"/>
</dbReference>
<dbReference type="EC" id="6.1.1.20" evidence="5"/>
<proteinExistence type="inferred from homology"/>
<keyword evidence="8" id="KW-0820">tRNA-binding</keyword>
<dbReference type="FunFam" id="3.30.70.380:FF:000001">
    <property type="entry name" value="Phenylalanine--tRNA ligase beta subunit"/>
    <property type="match status" value="1"/>
</dbReference>
<organism evidence="21 22">
    <name type="scientific">candidate division KSB3 bacterium</name>
    <dbReference type="NCBI Taxonomy" id="2044937"/>
    <lineage>
        <taxon>Bacteria</taxon>
        <taxon>candidate division KSB3</taxon>
    </lineage>
</organism>
<evidence type="ECO:0000256" key="14">
    <source>
        <dbReference type="ARBA" id="ARBA00022884"/>
    </source>
</evidence>
<dbReference type="Pfam" id="PF17759">
    <property type="entry name" value="tRNA_synthFbeta"/>
    <property type="match status" value="1"/>
</dbReference>
<keyword evidence="7" id="KW-0963">Cytoplasm</keyword>
<comment type="subcellular location">
    <subcellularLocation>
        <location evidence="2">Cytoplasm</location>
    </subcellularLocation>
</comment>
<dbReference type="Pfam" id="PF03483">
    <property type="entry name" value="B3_4"/>
    <property type="match status" value="1"/>
</dbReference>
<dbReference type="InterPro" id="IPR005146">
    <property type="entry name" value="B3/B4_tRNA-bd"/>
</dbReference>
<dbReference type="SUPFAM" id="SSF46955">
    <property type="entry name" value="Putative DNA-binding domain"/>
    <property type="match status" value="1"/>
</dbReference>
<dbReference type="Proteomes" id="UP000649604">
    <property type="component" value="Unassembled WGS sequence"/>
</dbReference>
<keyword evidence="9 21" id="KW-0436">Ligase</keyword>
<comment type="cofactor">
    <cofactor evidence="1">
        <name>Mg(2+)</name>
        <dbReference type="ChEBI" id="CHEBI:18420"/>
    </cofactor>
</comment>
<dbReference type="SMART" id="SM00896">
    <property type="entry name" value="FDX-ACB"/>
    <property type="match status" value="1"/>
</dbReference>
<dbReference type="GO" id="GO:0000049">
    <property type="term" value="F:tRNA binding"/>
    <property type="evidence" value="ECO:0007669"/>
    <property type="project" value="UniProtKB-KW"/>
</dbReference>
<comment type="subunit">
    <text evidence="4">Tetramer of two alpha and two beta subunits.</text>
</comment>
<dbReference type="PANTHER" id="PTHR10947:SF0">
    <property type="entry name" value="PHENYLALANINE--TRNA LIGASE BETA SUBUNIT"/>
    <property type="match status" value="1"/>
</dbReference>
<dbReference type="Gene3D" id="3.30.70.380">
    <property type="entry name" value="Ferrodoxin-fold anticodon-binding domain"/>
    <property type="match status" value="1"/>
</dbReference>
<dbReference type="Pfam" id="PF03147">
    <property type="entry name" value="FDX-ACB"/>
    <property type="match status" value="1"/>
</dbReference>
<dbReference type="Gene3D" id="3.30.56.10">
    <property type="match status" value="1"/>
</dbReference>
<evidence type="ECO:0000256" key="18">
    <source>
        <dbReference type="ARBA" id="ARBA00049255"/>
    </source>
</evidence>
<evidence type="ECO:0000256" key="15">
    <source>
        <dbReference type="ARBA" id="ARBA00022917"/>
    </source>
</evidence>
<dbReference type="InterPro" id="IPR005121">
    <property type="entry name" value="Fdx_antiC-bd"/>
</dbReference>
<accession>A0A9D5JZU7</accession>
<dbReference type="PROSITE" id="PS51483">
    <property type="entry name" value="B5"/>
    <property type="match status" value="1"/>
</dbReference>
<dbReference type="InterPro" id="IPR004532">
    <property type="entry name" value="Phe-tRNA-ligase_IIc_bsu_bact"/>
</dbReference>
<evidence type="ECO:0000256" key="8">
    <source>
        <dbReference type="ARBA" id="ARBA00022555"/>
    </source>
</evidence>
<dbReference type="HAMAP" id="MF_00283">
    <property type="entry name" value="Phe_tRNA_synth_beta1"/>
    <property type="match status" value="1"/>
</dbReference>
<evidence type="ECO:0000259" key="20">
    <source>
        <dbReference type="PROSITE" id="PS51483"/>
    </source>
</evidence>
<dbReference type="SUPFAM" id="SSF54991">
    <property type="entry name" value="Anticodon-binding domain of PheRS"/>
    <property type="match status" value="1"/>
</dbReference>
<evidence type="ECO:0000256" key="5">
    <source>
        <dbReference type="ARBA" id="ARBA00012814"/>
    </source>
</evidence>
<evidence type="ECO:0000256" key="9">
    <source>
        <dbReference type="ARBA" id="ARBA00022598"/>
    </source>
</evidence>
<name>A0A9D5JZU7_9BACT</name>
<sequence length="568" mass="63346">RLEAVGIRAINNVVDVTNYVMMELGQPLHAFDLTELEGHQIIVRRAQDGEVFTTLDNLERHLESTDLMIADQRRSVAIAGVMGGLNSEVSEISTDILLESACFAPASIRKTSKKLGLSTEASYRFERGVDPLGTVTALKRATKLIAELTGGRVAQGVIDVFPRPYTPQRIDLRPSRVEEILGVAIDEKTMQQILTSLGCAVHYQHMQAFQVEIPSYRPDIEREIDLVEEIGRIYGYDKIPTALPSGEIPPKIANSRRQVEDLVRNVLVSQGLHEVINYSFFDENSLEKLSVNTIPPYNQLVSLKNPLTVEHGVLRTTTIPGLLNTVRLNRRNETENIRIFEIGKIFIASEMSGHLPDEKITVSGILAGAREEMGWAQTPEPVDFYDVKGIIENLLTTLRISYTFRPTDTVTFLHPGESATIQTQEDDNVGFIGRMHPTVLEAFDIDDDNIYLFELSVESLAAQTAFSSTFSSLPKFPAVYRDLAVIVPAASVQASDIHTVIREAGAPLLEHVTLFDRYVGQQIADGCISYTYSLRYRSPEKTLTDSEVAEIHQRIIDQLQTRLGITLR</sequence>
<keyword evidence="11" id="KW-0547">Nucleotide-binding</keyword>
<dbReference type="InterPro" id="IPR041616">
    <property type="entry name" value="PheRS_beta_core"/>
</dbReference>
<dbReference type="AlphaFoldDB" id="A0A9D5JZU7"/>
<keyword evidence="10" id="KW-0479">Metal-binding</keyword>
<gene>
    <name evidence="21" type="ORF">GF339_19740</name>
</gene>
<evidence type="ECO:0000259" key="19">
    <source>
        <dbReference type="PROSITE" id="PS51447"/>
    </source>
</evidence>
<dbReference type="GO" id="GO:0004826">
    <property type="term" value="F:phenylalanine-tRNA ligase activity"/>
    <property type="evidence" value="ECO:0007669"/>
    <property type="project" value="UniProtKB-EC"/>
</dbReference>
<evidence type="ECO:0000256" key="10">
    <source>
        <dbReference type="ARBA" id="ARBA00022723"/>
    </source>
</evidence>
<evidence type="ECO:0000256" key="7">
    <source>
        <dbReference type="ARBA" id="ARBA00022490"/>
    </source>
</evidence>
<keyword evidence="12" id="KW-0067">ATP-binding</keyword>
<dbReference type="CDD" id="cd00769">
    <property type="entry name" value="PheRS_beta_core"/>
    <property type="match status" value="1"/>
</dbReference>
<dbReference type="InterPro" id="IPR009061">
    <property type="entry name" value="DNA-bd_dom_put_sf"/>
</dbReference>
<protein>
    <recommendedName>
        <fullName evidence="6">Phenylalanine--tRNA ligase beta subunit</fullName>
        <ecNumber evidence="5">6.1.1.20</ecNumber>
    </recommendedName>
    <alternativeName>
        <fullName evidence="17">Phenylalanyl-tRNA synthetase beta subunit</fullName>
    </alternativeName>
</protein>
<evidence type="ECO:0000256" key="3">
    <source>
        <dbReference type="ARBA" id="ARBA00008653"/>
    </source>
</evidence>
<dbReference type="SUPFAM" id="SSF56037">
    <property type="entry name" value="PheT/TilS domain"/>
    <property type="match status" value="1"/>
</dbReference>
<evidence type="ECO:0000256" key="16">
    <source>
        <dbReference type="ARBA" id="ARBA00023146"/>
    </source>
</evidence>
<dbReference type="InterPro" id="IPR045864">
    <property type="entry name" value="aa-tRNA-synth_II/BPL/LPL"/>
</dbReference>
<keyword evidence="13" id="KW-0460">Magnesium</keyword>
<feature type="non-terminal residue" evidence="21">
    <location>
        <position position="1"/>
    </location>
</feature>
<dbReference type="InterPro" id="IPR005147">
    <property type="entry name" value="tRNA_synthase_B5-dom"/>
</dbReference>
<dbReference type="NCBIfam" id="TIGR00472">
    <property type="entry name" value="pheT_bact"/>
    <property type="match status" value="1"/>
</dbReference>
<evidence type="ECO:0000313" key="21">
    <source>
        <dbReference type="EMBL" id="MBD3326827.1"/>
    </source>
</evidence>
<dbReference type="GO" id="GO:0000287">
    <property type="term" value="F:magnesium ion binding"/>
    <property type="evidence" value="ECO:0007669"/>
    <property type="project" value="InterPro"/>
</dbReference>
<dbReference type="InterPro" id="IPR045060">
    <property type="entry name" value="Phe-tRNA-ligase_IIc_bsu"/>
</dbReference>
<evidence type="ECO:0000256" key="1">
    <source>
        <dbReference type="ARBA" id="ARBA00001946"/>
    </source>
</evidence>
<dbReference type="SUPFAM" id="SSF55681">
    <property type="entry name" value="Class II aaRS and biotin synthetases"/>
    <property type="match status" value="1"/>
</dbReference>
<evidence type="ECO:0000256" key="6">
    <source>
        <dbReference type="ARBA" id="ARBA00017032"/>
    </source>
</evidence>
<reference evidence="21" key="1">
    <citation type="submission" date="2019-11" db="EMBL/GenBank/DDBJ databases">
        <title>Microbial mats filling the niche in hypersaline microbial mats.</title>
        <authorList>
            <person name="Wong H.L."/>
            <person name="Macleod F.I."/>
            <person name="White R.A. III"/>
            <person name="Burns B.P."/>
        </authorList>
    </citation>
    <scope>NUCLEOTIDE SEQUENCE</scope>
    <source>
        <strain evidence="21">Rbin_158</strain>
    </source>
</reference>
<keyword evidence="15" id="KW-0648">Protein biosynthesis</keyword>
<dbReference type="GO" id="GO:0006432">
    <property type="term" value="P:phenylalanyl-tRNA aminoacylation"/>
    <property type="evidence" value="ECO:0007669"/>
    <property type="project" value="InterPro"/>
</dbReference>
<evidence type="ECO:0000256" key="2">
    <source>
        <dbReference type="ARBA" id="ARBA00004496"/>
    </source>
</evidence>
<evidence type="ECO:0000256" key="13">
    <source>
        <dbReference type="ARBA" id="ARBA00022842"/>
    </source>
</evidence>
<keyword evidence="16" id="KW-0030">Aminoacyl-tRNA synthetase</keyword>
<dbReference type="Pfam" id="PF03484">
    <property type="entry name" value="B5"/>
    <property type="match status" value="1"/>
</dbReference>
<dbReference type="SMART" id="SM00873">
    <property type="entry name" value="B3_4"/>
    <property type="match status" value="1"/>
</dbReference>
<dbReference type="GO" id="GO:0009328">
    <property type="term" value="C:phenylalanine-tRNA ligase complex"/>
    <property type="evidence" value="ECO:0007669"/>
    <property type="project" value="TreeGrafter"/>
</dbReference>
<evidence type="ECO:0000313" key="22">
    <source>
        <dbReference type="Proteomes" id="UP000649604"/>
    </source>
</evidence>
<dbReference type="PROSITE" id="PS51447">
    <property type="entry name" value="FDX_ACB"/>
    <property type="match status" value="1"/>
</dbReference>
<dbReference type="Gene3D" id="3.30.930.10">
    <property type="entry name" value="Bira Bifunctional Protein, Domain 2"/>
    <property type="match status" value="1"/>
</dbReference>
<feature type="domain" description="B5" evidence="20">
    <location>
        <begin position="165"/>
        <end position="241"/>
    </location>
</feature>
<dbReference type="FunFam" id="3.30.56.10:FF:000002">
    <property type="entry name" value="Phenylalanine--tRNA ligase beta subunit"/>
    <property type="match status" value="1"/>
</dbReference>
<comment type="similarity">
    <text evidence="3">Belongs to the phenylalanyl-tRNA synthetase beta subunit family. Type 1 subfamily.</text>
</comment>